<dbReference type="InterPro" id="IPR045565">
    <property type="entry name" value="Phage_capsid_2"/>
</dbReference>
<evidence type="ECO:0008006" key="4">
    <source>
        <dbReference type="Google" id="ProtNLM"/>
    </source>
</evidence>
<evidence type="ECO:0000313" key="2">
    <source>
        <dbReference type="EMBL" id="MBD2769710.1"/>
    </source>
</evidence>
<evidence type="ECO:0000313" key="3">
    <source>
        <dbReference type="Proteomes" id="UP000612233"/>
    </source>
</evidence>
<sequence>MKLNRKNLIYNVVMVMALIMALAPMFGAVAATATGAAVLGTGFLLPAQPMGFQAPFAFMAIQKEVWIADIDQNVFPDDSFINKSRDDSEGLQGRIVHVPQAGAPPTAQKNRAVTPAVVTKRTDTVNDYVVDEYTTDPTVVTVTEEVEASYNKRMDVMGDHISTLRSTVADGMLLNWSPTLPTNIFRTSGAARDAYKGFQTGQRLRVAKEDFANAARLLDRMDVPREGRVALVDADLLMDLMLIPEFVSANIFGQGALKEGVLGRVFGFDIMVRSRTLLYTAAGAPKDVAAATAATDGASIIFWHPQFVRKAVGSRTNGGIDVFEQNGSPTMYGDVMSAMVRAGGKISRADQRGVIALVEKAA</sequence>
<organism evidence="2 3">
    <name type="scientific">Hymenobacter montanus</name>
    <dbReference type="NCBI Taxonomy" id="2771359"/>
    <lineage>
        <taxon>Bacteria</taxon>
        <taxon>Pseudomonadati</taxon>
        <taxon>Bacteroidota</taxon>
        <taxon>Cytophagia</taxon>
        <taxon>Cytophagales</taxon>
        <taxon>Hymenobacteraceae</taxon>
        <taxon>Hymenobacter</taxon>
    </lineage>
</organism>
<comment type="caution">
    <text evidence="2">The sequence shown here is derived from an EMBL/GenBank/DDBJ whole genome shotgun (WGS) entry which is preliminary data.</text>
</comment>
<gene>
    <name evidence="2" type="ORF">IC235_17610</name>
</gene>
<dbReference type="AlphaFoldDB" id="A0A927BGA0"/>
<dbReference type="RefSeq" id="WP_191006518.1">
    <property type="nucleotide sequence ID" value="NZ_JACXAD010000022.1"/>
</dbReference>
<reference evidence="2" key="1">
    <citation type="submission" date="2020-09" db="EMBL/GenBank/DDBJ databases">
        <authorList>
            <person name="Kim M.K."/>
        </authorList>
    </citation>
    <scope>NUCLEOTIDE SEQUENCE</scope>
    <source>
        <strain evidence="2">BT664</strain>
    </source>
</reference>
<keyword evidence="3" id="KW-1185">Reference proteome</keyword>
<dbReference type="EMBL" id="JACXAD010000022">
    <property type="protein sequence ID" value="MBD2769710.1"/>
    <property type="molecule type" value="Genomic_DNA"/>
</dbReference>
<dbReference type="Pfam" id="PF19821">
    <property type="entry name" value="Phage_capsid_2"/>
    <property type="match status" value="1"/>
</dbReference>
<feature type="chain" id="PRO_5037089363" description="Phage major capsid protein" evidence="1">
    <location>
        <begin position="31"/>
        <end position="362"/>
    </location>
</feature>
<name>A0A927BGA0_9BACT</name>
<protein>
    <recommendedName>
        <fullName evidence="4">Phage major capsid protein</fullName>
    </recommendedName>
</protein>
<evidence type="ECO:0000256" key="1">
    <source>
        <dbReference type="SAM" id="SignalP"/>
    </source>
</evidence>
<feature type="signal peptide" evidence="1">
    <location>
        <begin position="1"/>
        <end position="30"/>
    </location>
</feature>
<proteinExistence type="predicted"/>
<accession>A0A927BGA0</accession>
<keyword evidence="1" id="KW-0732">Signal</keyword>
<dbReference type="Proteomes" id="UP000612233">
    <property type="component" value="Unassembled WGS sequence"/>
</dbReference>